<evidence type="ECO:0000313" key="4">
    <source>
        <dbReference type="Proteomes" id="UP000544872"/>
    </source>
</evidence>
<dbReference type="RefSeq" id="WP_184261727.1">
    <property type="nucleotide sequence ID" value="NZ_JACIIX010000002.1"/>
</dbReference>
<proteinExistence type="predicted"/>
<dbReference type="Gene3D" id="3.40.50.150">
    <property type="entry name" value="Vaccinia Virus protein VP39"/>
    <property type="match status" value="1"/>
</dbReference>
<dbReference type="Proteomes" id="UP000544872">
    <property type="component" value="Unassembled WGS sequence"/>
</dbReference>
<keyword evidence="4" id="KW-1185">Reference proteome</keyword>
<dbReference type="PANTHER" id="PTHR43861">
    <property type="entry name" value="TRANS-ACONITATE 2-METHYLTRANSFERASE-RELATED"/>
    <property type="match status" value="1"/>
</dbReference>
<dbReference type="GO" id="GO:0004674">
    <property type="term" value="F:protein serine/threonine kinase activity"/>
    <property type="evidence" value="ECO:0007669"/>
    <property type="project" value="UniProtKB-EC"/>
</dbReference>
<accession>A0A7W9ZDD0</accession>
<sequence length="259" mass="29016">MTSEQFSGPQDAFFTVFHDLPRQGPGSDAVTLAMIDRLRPLLPADPYCVDMGCGNGRSSLLLAEHLAARVAAVDTHQPFLDELADTARRRGLAERLDIRCRDMLDARLKRRTLDLVWSEGAAYVVGLEAALEHWRLLLKPGGYLVVSDCMWLHPSPPPAVRRFWEAAYPDMRTVAESLAVAERLGYAFLHAETLPECGWWQDYYLPLERRLETLGPMAERDPALAGVMAGVRDEIAMYRAHADVYGYVFMVLRWPGASG</sequence>
<organism evidence="3 4">
    <name type="scientific">Novispirillum itersonii</name>
    <name type="common">Aquaspirillum itersonii</name>
    <dbReference type="NCBI Taxonomy" id="189"/>
    <lineage>
        <taxon>Bacteria</taxon>
        <taxon>Pseudomonadati</taxon>
        <taxon>Pseudomonadota</taxon>
        <taxon>Alphaproteobacteria</taxon>
        <taxon>Rhodospirillales</taxon>
        <taxon>Novispirillaceae</taxon>
        <taxon>Novispirillum</taxon>
    </lineage>
</organism>
<dbReference type="SUPFAM" id="SSF53335">
    <property type="entry name" value="S-adenosyl-L-methionine-dependent methyltransferases"/>
    <property type="match status" value="1"/>
</dbReference>
<keyword evidence="3" id="KW-0418">Kinase</keyword>
<feature type="domain" description="Methyltransferase" evidence="2">
    <location>
        <begin position="49"/>
        <end position="142"/>
    </location>
</feature>
<keyword evidence="1 3" id="KW-0808">Transferase</keyword>
<reference evidence="3 4" key="1">
    <citation type="submission" date="2020-08" db="EMBL/GenBank/DDBJ databases">
        <title>Genomic Encyclopedia of Type Strains, Phase IV (KMG-IV): sequencing the most valuable type-strain genomes for metagenomic binning, comparative biology and taxonomic classification.</title>
        <authorList>
            <person name="Goeker M."/>
        </authorList>
    </citation>
    <scope>NUCLEOTIDE SEQUENCE [LARGE SCALE GENOMIC DNA]</scope>
    <source>
        <strain evidence="3 4">DSM 11590</strain>
    </source>
</reference>
<dbReference type="InterPro" id="IPR041698">
    <property type="entry name" value="Methyltransf_25"/>
</dbReference>
<dbReference type="PANTHER" id="PTHR43861:SF3">
    <property type="entry name" value="PUTATIVE (AFU_ORTHOLOGUE AFUA_2G14390)-RELATED"/>
    <property type="match status" value="1"/>
</dbReference>
<dbReference type="Pfam" id="PF13649">
    <property type="entry name" value="Methyltransf_25"/>
    <property type="match status" value="1"/>
</dbReference>
<gene>
    <name evidence="3" type="ORF">FHS48_000843</name>
</gene>
<dbReference type="AlphaFoldDB" id="A0A7W9ZDD0"/>
<dbReference type="InterPro" id="IPR029063">
    <property type="entry name" value="SAM-dependent_MTases_sf"/>
</dbReference>
<name>A0A7W9ZDD0_NOVIT</name>
<evidence type="ECO:0000259" key="2">
    <source>
        <dbReference type="Pfam" id="PF13649"/>
    </source>
</evidence>
<comment type="caution">
    <text evidence="3">The sequence shown here is derived from an EMBL/GenBank/DDBJ whole genome shotgun (WGS) entry which is preliminary data.</text>
</comment>
<evidence type="ECO:0000313" key="3">
    <source>
        <dbReference type="EMBL" id="MBB6209441.1"/>
    </source>
</evidence>
<dbReference type="CDD" id="cd02440">
    <property type="entry name" value="AdoMet_MTases"/>
    <property type="match status" value="1"/>
</dbReference>
<dbReference type="EMBL" id="JACIIX010000002">
    <property type="protein sequence ID" value="MBB6209441.1"/>
    <property type="molecule type" value="Genomic_DNA"/>
</dbReference>
<dbReference type="EC" id="2.7.11.1" evidence="3"/>
<evidence type="ECO:0000256" key="1">
    <source>
        <dbReference type="ARBA" id="ARBA00022679"/>
    </source>
</evidence>
<protein>
    <submittedName>
        <fullName evidence="3">Serine/threonine-protein kinase HipA</fullName>
        <ecNumber evidence="3">2.7.11.1</ecNumber>
    </submittedName>
</protein>